<dbReference type="PANTHER" id="PTHR30563:SF0">
    <property type="entry name" value="DNA RECOMBINATION PROTEIN RMUC"/>
    <property type="match status" value="1"/>
</dbReference>
<accession>A0A7G9QEJ6</accession>
<keyword evidence="3 5" id="KW-0175">Coiled coil</keyword>
<evidence type="ECO:0000256" key="1">
    <source>
        <dbReference type="ARBA" id="ARBA00003416"/>
    </source>
</evidence>
<evidence type="ECO:0000313" key="7">
    <source>
        <dbReference type="Proteomes" id="UP000515806"/>
    </source>
</evidence>
<comment type="function">
    <text evidence="1">Involved in DNA recombination.</text>
</comment>
<evidence type="ECO:0000256" key="5">
    <source>
        <dbReference type="SAM" id="Coils"/>
    </source>
</evidence>
<reference evidence="6 7" key="1">
    <citation type="submission" date="2020-08" db="EMBL/GenBank/DDBJ databases">
        <title>Genome sequence of Pedobacter roseus KACC 11594T.</title>
        <authorList>
            <person name="Hyun D.-W."/>
            <person name="Bae J.-W."/>
        </authorList>
    </citation>
    <scope>NUCLEOTIDE SEQUENCE [LARGE SCALE GENOMIC DNA]</scope>
    <source>
        <strain evidence="6 7">KACC 11594</strain>
    </source>
</reference>
<keyword evidence="4" id="KW-0233">DNA recombination</keyword>
<organism evidence="6 7">
    <name type="scientific">Pedobacter roseus</name>
    <dbReference type="NCBI Taxonomy" id="336820"/>
    <lineage>
        <taxon>Bacteria</taxon>
        <taxon>Pseudomonadati</taxon>
        <taxon>Bacteroidota</taxon>
        <taxon>Sphingobacteriia</taxon>
        <taxon>Sphingobacteriales</taxon>
        <taxon>Sphingobacteriaceae</taxon>
        <taxon>Pedobacter</taxon>
    </lineage>
</organism>
<sequence>MDIVGIALLIVILIVLVILLLKKPQAALSIVSVEEFERIKSENEILKISLAKADERVSNLSVEKEHITILLKQEQQRLIDELQAERDRLADANRELESTRSFYLAEKEKLAEQKVSYEQSQQNLNKDFELIANKILEEKSTKFIEQNRTNLDIILNPLKENIKAFEDKVEKVYKAESDERNILKGVISELQIQSKLIQEDANNLTKALKGDSKKQGNWGEIILEKVLERSGLVRDQEYRIQASHTSAEGSRYQPDVVIDLPDDKHLVVDAKVSLVAYERSVSADTEEEREGYVKQHLASIKNHIQELSSKSYQDLYKINSPDFVLLFVPIESSFSIAVQKDAELFNFAWDRRVVIVSPSTLLATLRTIASMWKQERQNRNVMEIARLSGSMYDKFVGFVADMENIGKYIKNGQDAYDKAINKLSVGAGNLTNTSEKIKKLGAKATKQIDTKYLDLNETQDL</sequence>
<comment type="similarity">
    <text evidence="2">Belongs to the RmuC family.</text>
</comment>
<gene>
    <name evidence="6" type="primary">rmuC</name>
    <name evidence="6" type="ORF">H9L23_22150</name>
</gene>
<evidence type="ECO:0000256" key="3">
    <source>
        <dbReference type="ARBA" id="ARBA00023054"/>
    </source>
</evidence>
<evidence type="ECO:0000256" key="4">
    <source>
        <dbReference type="ARBA" id="ARBA00023172"/>
    </source>
</evidence>
<evidence type="ECO:0000313" key="6">
    <source>
        <dbReference type="EMBL" id="QNN41771.1"/>
    </source>
</evidence>
<keyword evidence="7" id="KW-1185">Reference proteome</keyword>
<protein>
    <submittedName>
        <fullName evidence="6">DNA recombination protein RmuC</fullName>
    </submittedName>
</protein>
<dbReference type="EMBL" id="CP060723">
    <property type="protein sequence ID" value="QNN41771.1"/>
    <property type="molecule type" value="Genomic_DNA"/>
</dbReference>
<dbReference type="PANTHER" id="PTHR30563">
    <property type="entry name" value="DNA RECOMBINATION PROTEIN RMUC"/>
    <property type="match status" value="1"/>
</dbReference>
<evidence type="ECO:0000256" key="2">
    <source>
        <dbReference type="ARBA" id="ARBA00009840"/>
    </source>
</evidence>
<dbReference type="AlphaFoldDB" id="A0A7G9QEJ6"/>
<dbReference type="Pfam" id="PF02646">
    <property type="entry name" value="RmuC"/>
    <property type="match status" value="1"/>
</dbReference>
<dbReference type="Proteomes" id="UP000515806">
    <property type="component" value="Chromosome"/>
</dbReference>
<dbReference type="InterPro" id="IPR003798">
    <property type="entry name" value="DNA_recombination_RmuC"/>
</dbReference>
<dbReference type="GO" id="GO:0006310">
    <property type="term" value="P:DNA recombination"/>
    <property type="evidence" value="ECO:0007669"/>
    <property type="project" value="UniProtKB-KW"/>
</dbReference>
<feature type="coiled-coil region" evidence="5">
    <location>
        <begin position="72"/>
        <end position="127"/>
    </location>
</feature>
<dbReference type="RefSeq" id="WP_187592355.1">
    <property type="nucleotide sequence ID" value="NZ_CP060723.1"/>
</dbReference>
<dbReference type="KEGG" id="proe:H9L23_22150"/>
<name>A0A7G9QEJ6_9SPHI</name>
<proteinExistence type="inferred from homology"/>